<evidence type="ECO:0000259" key="2">
    <source>
        <dbReference type="Pfam" id="PF13439"/>
    </source>
</evidence>
<dbReference type="InterPro" id="IPR050194">
    <property type="entry name" value="Glycosyltransferase_grp1"/>
</dbReference>
<dbReference type="RefSeq" id="WP_353985358.1">
    <property type="nucleotide sequence ID" value="NZ_JBEWLY010000024.1"/>
</dbReference>
<dbReference type="InterPro" id="IPR028098">
    <property type="entry name" value="Glyco_trans_4-like_N"/>
</dbReference>
<proteinExistence type="predicted"/>
<accession>A0ABV2D4S2</accession>
<dbReference type="SUPFAM" id="SSF53756">
    <property type="entry name" value="UDP-Glycosyltransferase/glycogen phosphorylase"/>
    <property type="match status" value="1"/>
</dbReference>
<gene>
    <name evidence="3" type="ORF">ABVV53_15575</name>
</gene>
<dbReference type="EMBL" id="JBEWLY010000024">
    <property type="protein sequence ID" value="MET1756865.1"/>
    <property type="molecule type" value="Genomic_DNA"/>
</dbReference>
<dbReference type="PANTHER" id="PTHR45947">
    <property type="entry name" value="SULFOQUINOVOSYL TRANSFERASE SQD2"/>
    <property type="match status" value="1"/>
</dbReference>
<keyword evidence="4" id="KW-1185">Reference proteome</keyword>
<sequence length="354" mass="38572">MTQLEVGGAQVRVFQTASELRSRGHAAEVVFLYQKRAVFNDEPKTILAGSKRPSKLGILAAIWKLRRMISAGGYDVIITNTAPANLIGNLVAFSAGLKNRVAVQTQPPSRISSSLSLADHIFGTVGVYDKIVANSGYTYHCFDRYSKAYRSRLKLIYNGLNPRLSSASKELCRKNLELPRDDFLFVNVGRLSVQKNQAELLQAMVDVPAVLAIAGAGELEQQLRQMAQDLGVADRVKFLGELTGDQIGELFKAADAFAFSSRWETFGLALLEAAAAGLPLVVSDLDVSREVLGAEMENSALFVSLDTPGAFSRAMSMVLNSSDLRDEMARAGRQRAEVFSIQNHVTELEKLVSA</sequence>
<feature type="domain" description="Glycosyl transferase family 1" evidence="1">
    <location>
        <begin position="170"/>
        <end position="335"/>
    </location>
</feature>
<organism evidence="3 4">
    <name type="scientific">Novosphingobium kalidii</name>
    <dbReference type="NCBI Taxonomy" id="3230299"/>
    <lineage>
        <taxon>Bacteria</taxon>
        <taxon>Pseudomonadati</taxon>
        <taxon>Pseudomonadota</taxon>
        <taxon>Alphaproteobacteria</taxon>
        <taxon>Sphingomonadales</taxon>
        <taxon>Sphingomonadaceae</taxon>
        <taxon>Novosphingobium</taxon>
    </lineage>
</organism>
<dbReference type="GO" id="GO:0016757">
    <property type="term" value="F:glycosyltransferase activity"/>
    <property type="evidence" value="ECO:0007669"/>
    <property type="project" value="UniProtKB-KW"/>
</dbReference>
<name>A0ABV2D4S2_9SPHN</name>
<keyword evidence="3" id="KW-0328">Glycosyltransferase</keyword>
<dbReference type="EC" id="2.4.-.-" evidence="3"/>
<dbReference type="Proteomes" id="UP001548713">
    <property type="component" value="Unassembled WGS sequence"/>
</dbReference>
<dbReference type="CDD" id="cd03801">
    <property type="entry name" value="GT4_PimA-like"/>
    <property type="match status" value="1"/>
</dbReference>
<dbReference type="PANTHER" id="PTHR45947:SF3">
    <property type="entry name" value="SULFOQUINOVOSYL TRANSFERASE SQD2"/>
    <property type="match status" value="1"/>
</dbReference>
<keyword evidence="3" id="KW-0808">Transferase</keyword>
<protein>
    <submittedName>
        <fullName evidence="3">Glycosyltransferase family 4 protein</fullName>
        <ecNumber evidence="3">2.4.-.-</ecNumber>
    </submittedName>
</protein>
<evidence type="ECO:0000313" key="3">
    <source>
        <dbReference type="EMBL" id="MET1756865.1"/>
    </source>
</evidence>
<reference evidence="3 4" key="1">
    <citation type="submission" date="2024-07" db="EMBL/GenBank/DDBJ databases">
        <title>Novosphingobium kalidii RD2P27.</title>
        <authorList>
            <person name="Sun J.-Q."/>
        </authorList>
    </citation>
    <scope>NUCLEOTIDE SEQUENCE [LARGE SCALE GENOMIC DNA]</scope>
    <source>
        <strain evidence="3 4">RD2P27</strain>
    </source>
</reference>
<dbReference type="Pfam" id="PF13439">
    <property type="entry name" value="Glyco_transf_4"/>
    <property type="match status" value="1"/>
</dbReference>
<dbReference type="Pfam" id="PF00534">
    <property type="entry name" value="Glycos_transf_1"/>
    <property type="match status" value="1"/>
</dbReference>
<comment type="caution">
    <text evidence="3">The sequence shown here is derived from an EMBL/GenBank/DDBJ whole genome shotgun (WGS) entry which is preliminary data.</text>
</comment>
<dbReference type="Gene3D" id="3.40.50.2000">
    <property type="entry name" value="Glycogen Phosphorylase B"/>
    <property type="match status" value="2"/>
</dbReference>
<feature type="domain" description="Glycosyltransferase subfamily 4-like N-terminal" evidence="2">
    <location>
        <begin position="6"/>
        <end position="162"/>
    </location>
</feature>
<evidence type="ECO:0000313" key="4">
    <source>
        <dbReference type="Proteomes" id="UP001548713"/>
    </source>
</evidence>
<dbReference type="InterPro" id="IPR001296">
    <property type="entry name" value="Glyco_trans_1"/>
</dbReference>
<evidence type="ECO:0000259" key="1">
    <source>
        <dbReference type="Pfam" id="PF00534"/>
    </source>
</evidence>